<organism evidence="4 5">
    <name type="scientific">Candidatus Desulfosporosinus infrequens</name>
    <dbReference type="NCBI Taxonomy" id="2043169"/>
    <lineage>
        <taxon>Bacteria</taxon>
        <taxon>Bacillati</taxon>
        <taxon>Bacillota</taxon>
        <taxon>Clostridia</taxon>
        <taxon>Eubacteriales</taxon>
        <taxon>Desulfitobacteriaceae</taxon>
        <taxon>Desulfosporosinus</taxon>
    </lineage>
</organism>
<dbReference type="GO" id="GO:0016798">
    <property type="term" value="F:hydrolase activity, acting on glycosyl bonds"/>
    <property type="evidence" value="ECO:0007669"/>
    <property type="project" value="UniProtKB-KW"/>
</dbReference>
<dbReference type="GO" id="GO:0005576">
    <property type="term" value="C:extracellular region"/>
    <property type="evidence" value="ECO:0007669"/>
    <property type="project" value="UniProtKB-SubCell"/>
</dbReference>
<accession>A0A2U3LJU7</accession>
<dbReference type="AlphaFoldDB" id="A0A2U3LJU7"/>
<keyword evidence="4" id="KW-0624">Polysaccharide degradation</keyword>
<keyword evidence="4" id="KW-0858">Xylan degradation</keyword>
<gene>
    <name evidence="4" type="ORF">SBF1_560042</name>
</gene>
<keyword evidence="2" id="KW-0732">Signal</keyword>
<dbReference type="PANTHER" id="PTHR34216:SF3">
    <property type="entry name" value="POLY-BETA-1,6-N-ACETYL-D-GLUCOSAMINE N-DEACETYLASE"/>
    <property type="match status" value="1"/>
</dbReference>
<keyword evidence="4" id="KW-0119">Carbohydrate metabolism</keyword>
<dbReference type="Pfam" id="PF01522">
    <property type="entry name" value="Polysacc_deac_1"/>
    <property type="match status" value="1"/>
</dbReference>
<dbReference type="GO" id="GO:0016810">
    <property type="term" value="F:hydrolase activity, acting on carbon-nitrogen (but not peptide) bonds"/>
    <property type="evidence" value="ECO:0007669"/>
    <property type="project" value="InterPro"/>
</dbReference>
<evidence type="ECO:0000313" key="5">
    <source>
        <dbReference type="Proteomes" id="UP000238916"/>
    </source>
</evidence>
<evidence type="ECO:0000259" key="3">
    <source>
        <dbReference type="PROSITE" id="PS51677"/>
    </source>
</evidence>
<evidence type="ECO:0000313" key="4">
    <source>
        <dbReference type="EMBL" id="SPF52124.1"/>
    </source>
</evidence>
<dbReference type="InterPro" id="IPR051398">
    <property type="entry name" value="Polysacch_Deacetylase"/>
</dbReference>
<dbReference type="EMBL" id="OMOF01000512">
    <property type="protein sequence ID" value="SPF52124.1"/>
    <property type="molecule type" value="Genomic_DNA"/>
</dbReference>
<name>A0A2U3LJU7_9FIRM</name>
<dbReference type="Gene3D" id="3.20.20.370">
    <property type="entry name" value="Glycoside hydrolase/deacetylase"/>
    <property type="match status" value="1"/>
</dbReference>
<sequence length="300" mass="33315">MMSKKIIGIGALSCGFLLLAIVVGIRCYAGVKPSLKLSNNSSVLTLSSLGFSTRVSSINQSSALSDSENNKSKPSDVAENQAVPILYYHSVAVEAGNELRIPPDQFEAQMAYLQNKGYQSVSLDQFYQAEYHGGTLPAKPFVITFDDGYVDNYTTALPILKKHGFTATIFMVSSYINGEGFLTWPQLTELAANGWQIEGHTVDHPYLSKMDAATVLSELKNSKEVLEKGLGYPVDFFAYPYGDFNDKVVLAVKNTGYLLAVTTERGWADHKEDEWHVHRVYCFANMGMNEFSRRLQNPKY</sequence>
<comment type="subcellular location">
    <subcellularLocation>
        <location evidence="1">Secreted</location>
    </subcellularLocation>
</comment>
<dbReference type="InterPro" id="IPR002509">
    <property type="entry name" value="NODB_dom"/>
</dbReference>
<keyword evidence="4" id="KW-0378">Hydrolase</keyword>
<dbReference type="CDD" id="cd10918">
    <property type="entry name" value="CE4_NodB_like_5s_6s"/>
    <property type="match status" value="1"/>
</dbReference>
<dbReference type="InterPro" id="IPR011330">
    <property type="entry name" value="Glyco_hydro/deAcase_b/a-brl"/>
</dbReference>
<evidence type="ECO:0000256" key="2">
    <source>
        <dbReference type="ARBA" id="ARBA00022729"/>
    </source>
</evidence>
<protein>
    <submittedName>
        <fullName evidence="4">Putative xylanase/chitin deacetylase</fullName>
    </submittedName>
</protein>
<keyword evidence="4" id="KW-0326">Glycosidase</keyword>
<proteinExistence type="predicted"/>
<dbReference type="SUPFAM" id="SSF88713">
    <property type="entry name" value="Glycoside hydrolase/deacetylase"/>
    <property type="match status" value="1"/>
</dbReference>
<dbReference type="PROSITE" id="PS51677">
    <property type="entry name" value="NODB"/>
    <property type="match status" value="1"/>
</dbReference>
<feature type="domain" description="NodB homology" evidence="3">
    <location>
        <begin position="139"/>
        <end position="300"/>
    </location>
</feature>
<evidence type="ECO:0000256" key="1">
    <source>
        <dbReference type="ARBA" id="ARBA00004613"/>
    </source>
</evidence>
<dbReference type="Proteomes" id="UP000238916">
    <property type="component" value="Unassembled WGS sequence"/>
</dbReference>
<reference evidence="5" key="1">
    <citation type="submission" date="2018-02" db="EMBL/GenBank/DDBJ databases">
        <authorList>
            <person name="Hausmann B."/>
        </authorList>
    </citation>
    <scope>NUCLEOTIDE SEQUENCE [LARGE SCALE GENOMIC DNA]</scope>
    <source>
        <strain evidence="5">Peat soil MAG SbF1</strain>
    </source>
</reference>
<dbReference type="PANTHER" id="PTHR34216">
    <property type="match status" value="1"/>
</dbReference>
<dbReference type="GO" id="GO:0045493">
    <property type="term" value="P:xylan catabolic process"/>
    <property type="evidence" value="ECO:0007669"/>
    <property type="project" value="UniProtKB-KW"/>
</dbReference>